<reference evidence="2" key="1">
    <citation type="submission" date="2021-02" db="EMBL/GenBank/DDBJ databases">
        <authorList>
            <person name="Nowell W R."/>
        </authorList>
    </citation>
    <scope>NUCLEOTIDE SEQUENCE</scope>
</reference>
<dbReference type="EMBL" id="CAJNYU010002692">
    <property type="protein sequence ID" value="CAF3584440.1"/>
    <property type="molecule type" value="Genomic_DNA"/>
</dbReference>
<gene>
    <name evidence="2" type="ORF">FME351_LOCUS21123</name>
    <name evidence="3" type="ORF">TSG867_LOCUS17837</name>
</gene>
<dbReference type="Proteomes" id="UP000663869">
    <property type="component" value="Unassembled WGS sequence"/>
</dbReference>
<dbReference type="AlphaFoldDB" id="A0A818MH16"/>
<comment type="caution">
    <text evidence="2">The sequence shown here is derived from an EMBL/GenBank/DDBJ whole genome shotgun (WGS) entry which is preliminary data.</text>
</comment>
<name>A0A818MH16_9BILA</name>
<sequence>MSQLVCATSNCKRIARALCHCCNRNICLLHLKEHNDAFLSQLNPCADEINSVDYRLVSIDAKVLLQEYHKQLEEWRKASYKTIDQIFEEKSKELERILIEKIDKQKIEINLVRDTITKLNEEAEASQLDVDLIKTKISRLNENLTNIEQISFKINTYPLIIDDNAVQIEEKKDLQTILSSPFKTIDFTDLGSPIIASNNKYLLLHQNSYLCLIDNEFKIFKKIPWHLKQIHDICWSSALDRFILTTETCGICYVHENSISLQDVECLTRQRFFSCSCSNTSLFLTTDTVGSSIIEFCLLPTIELSRQWQSPDTCTKDEYINRIRYSHGTLGLVIQNLTENTLKIELRCSKTLDRFWSIPLSSGLKLKQYEYCVFNDCQWLFIDRISSSILHITNDEKIKQTCNYNSKLCNVALFGTDILAVLTDKCIHFHKL</sequence>
<keyword evidence="1" id="KW-0175">Coiled coil</keyword>
<organism evidence="2 4">
    <name type="scientific">Rotaria socialis</name>
    <dbReference type="NCBI Taxonomy" id="392032"/>
    <lineage>
        <taxon>Eukaryota</taxon>
        <taxon>Metazoa</taxon>
        <taxon>Spiralia</taxon>
        <taxon>Gnathifera</taxon>
        <taxon>Rotifera</taxon>
        <taxon>Eurotatoria</taxon>
        <taxon>Bdelloidea</taxon>
        <taxon>Philodinida</taxon>
        <taxon>Philodinidae</taxon>
        <taxon>Rotaria</taxon>
    </lineage>
</organism>
<feature type="coiled-coil region" evidence="1">
    <location>
        <begin position="102"/>
        <end position="150"/>
    </location>
</feature>
<dbReference type="Proteomes" id="UP000663862">
    <property type="component" value="Unassembled WGS sequence"/>
</dbReference>
<accession>A0A818MH16</accession>
<evidence type="ECO:0000256" key="1">
    <source>
        <dbReference type="SAM" id="Coils"/>
    </source>
</evidence>
<protein>
    <submittedName>
        <fullName evidence="2">Uncharacterized protein</fullName>
    </submittedName>
</protein>
<evidence type="ECO:0000313" key="2">
    <source>
        <dbReference type="EMBL" id="CAF3584440.1"/>
    </source>
</evidence>
<dbReference type="EMBL" id="CAJOBQ010001157">
    <property type="protein sequence ID" value="CAF4461329.1"/>
    <property type="molecule type" value="Genomic_DNA"/>
</dbReference>
<proteinExistence type="predicted"/>
<evidence type="ECO:0000313" key="3">
    <source>
        <dbReference type="EMBL" id="CAF4461329.1"/>
    </source>
</evidence>
<evidence type="ECO:0000313" key="4">
    <source>
        <dbReference type="Proteomes" id="UP000663869"/>
    </source>
</evidence>